<dbReference type="Proteomes" id="UP000011717">
    <property type="component" value="Unassembled WGS sequence"/>
</dbReference>
<gene>
    <name evidence="3" type="ORF">C725_2932</name>
</gene>
<dbReference type="Gene3D" id="3.30.1490.20">
    <property type="entry name" value="ATP-grasp fold, A domain"/>
    <property type="match status" value="1"/>
</dbReference>
<dbReference type="GO" id="GO:0005737">
    <property type="term" value="C:cytoplasm"/>
    <property type="evidence" value="ECO:0007669"/>
    <property type="project" value="TreeGrafter"/>
</dbReference>
<dbReference type="GO" id="GO:0005524">
    <property type="term" value="F:ATP binding"/>
    <property type="evidence" value="ECO:0007669"/>
    <property type="project" value="UniProtKB-UniRule"/>
</dbReference>
<evidence type="ECO:0000256" key="1">
    <source>
        <dbReference type="PROSITE-ProRule" id="PRU00409"/>
    </source>
</evidence>
<keyword evidence="4" id="KW-1185">Reference proteome</keyword>
<sequence length="342" mass="39319">MLAIHTDSGPFAAGWVEYCSKNDIAFRAVDCFSSDIVEQLQGCRALLWHWQHHDYRAALFARQLVYSLETRGLVVFPSRATCWHYDDKVGQKYLLEAVGAPLIPSHVFYDEKSATEWLRNSGVPLVWKLRGGAGSRNVKLVTTTQNALRIIKRSFRSGWRASRLHALDERVWAFRRAPSSRSFLGIARGIARAVRPHEKYRNQSTDRNYVYFQDFVPENDHDIRVVVIGERAFAIKRMVRKGDFRASGSGLIIHDPREIPRDCLRIAFDVTKAIGSQCCAYDFVRSGNDWKIVEISYAFSLAGYTACPGFWDADLRWHEGDFRPEYFMIEDVISHLKKDHIP</sequence>
<evidence type="ECO:0000313" key="3">
    <source>
        <dbReference type="EMBL" id="EMD81689.1"/>
    </source>
</evidence>
<keyword evidence="1" id="KW-0547">Nucleotide-binding</keyword>
<evidence type="ECO:0000259" key="2">
    <source>
        <dbReference type="PROSITE" id="PS50975"/>
    </source>
</evidence>
<keyword evidence="1" id="KW-0067">ATP-binding</keyword>
<dbReference type="SUPFAM" id="SSF56059">
    <property type="entry name" value="Glutathione synthetase ATP-binding domain-like"/>
    <property type="match status" value="1"/>
</dbReference>
<dbReference type="InterPro" id="IPR013651">
    <property type="entry name" value="ATP-grasp_RimK-type"/>
</dbReference>
<dbReference type="PROSITE" id="PS50975">
    <property type="entry name" value="ATP_GRASP"/>
    <property type="match status" value="1"/>
</dbReference>
<dbReference type="PANTHER" id="PTHR21621">
    <property type="entry name" value="RIBOSOMAL PROTEIN S6 MODIFICATION PROTEIN"/>
    <property type="match status" value="1"/>
</dbReference>
<dbReference type="InterPro" id="IPR013815">
    <property type="entry name" value="ATP_grasp_subdomain_1"/>
</dbReference>
<evidence type="ECO:0000313" key="4">
    <source>
        <dbReference type="Proteomes" id="UP000011717"/>
    </source>
</evidence>
<dbReference type="GO" id="GO:0018169">
    <property type="term" value="F:ribosomal S6-glutamic acid ligase activity"/>
    <property type="evidence" value="ECO:0007669"/>
    <property type="project" value="TreeGrafter"/>
</dbReference>
<dbReference type="EMBL" id="AMRV01000019">
    <property type="protein sequence ID" value="EMD81689.1"/>
    <property type="molecule type" value="Genomic_DNA"/>
</dbReference>
<dbReference type="AlphaFoldDB" id="M2T5C3"/>
<name>M2T5C3_9SPHN</name>
<accession>M2T5C3</accession>
<comment type="caution">
    <text evidence="3">The sequence shown here is derived from an EMBL/GenBank/DDBJ whole genome shotgun (WGS) entry which is preliminary data.</text>
</comment>
<dbReference type="GO" id="GO:0046872">
    <property type="term" value="F:metal ion binding"/>
    <property type="evidence" value="ECO:0007669"/>
    <property type="project" value="InterPro"/>
</dbReference>
<protein>
    <recommendedName>
        <fullName evidence="2">ATP-grasp domain-containing protein</fullName>
    </recommendedName>
</protein>
<dbReference type="GO" id="GO:0009432">
    <property type="term" value="P:SOS response"/>
    <property type="evidence" value="ECO:0007669"/>
    <property type="project" value="TreeGrafter"/>
</dbReference>
<organism evidence="3 4">
    <name type="scientific">Pacificimonas flava</name>
    <dbReference type="NCBI Taxonomy" id="1234595"/>
    <lineage>
        <taxon>Bacteria</taxon>
        <taxon>Pseudomonadati</taxon>
        <taxon>Pseudomonadota</taxon>
        <taxon>Alphaproteobacteria</taxon>
        <taxon>Sphingomonadales</taxon>
        <taxon>Sphingosinicellaceae</taxon>
        <taxon>Pacificimonas</taxon>
    </lineage>
</organism>
<dbReference type="Gene3D" id="3.30.470.20">
    <property type="entry name" value="ATP-grasp fold, B domain"/>
    <property type="match status" value="1"/>
</dbReference>
<reference evidence="3 4" key="1">
    <citation type="journal article" date="2013" name="Genome Announc.">
        <title>Draft Genome Sequence of Strain JLT2015T, Belonging to the Family Sphingomonadaceae of the Alphaproteobacteria.</title>
        <authorList>
            <person name="Tang K."/>
            <person name="Liu K."/>
            <person name="Li S."/>
            <person name="Jiao N."/>
        </authorList>
    </citation>
    <scope>NUCLEOTIDE SEQUENCE [LARGE SCALE GENOMIC DNA]</scope>
    <source>
        <strain evidence="3 4">JLT2015</strain>
    </source>
</reference>
<dbReference type="PATRIC" id="fig|1234595.3.peg.2935"/>
<feature type="domain" description="ATP-grasp" evidence="2">
    <location>
        <begin position="92"/>
        <end position="143"/>
    </location>
</feature>
<dbReference type="RefSeq" id="WP_008603896.1">
    <property type="nucleotide sequence ID" value="NZ_AMRV01000019.1"/>
</dbReference>
<dbReference type="PANTHER" id="PTHR21621:SF0">
    <property type="entry name" value="BETA-CITRYLGLUTAMATE SYNTHASE B-RELATED"/>
    <property type="match status" value="1"/>
</dbReference>
<proteinExistence type="predicted"/>
<dbReference type="OrthoDB" id="1704979at2"/>
<dbReference type="Pfam" id="PF08443">
    <property type="entry name" value="RimK"/>
    <property type="match status" value="1"/>
</dbReference>
<dbReference type="InterPro" id="IPR011761">
    <property type="entry name" value="ATP-grasp"/>
</dbReference>